<sequence>MVESGAIPLPWSNVAYTACCVGDSKVSVILRVALLSKGDKWDRDCATEQQTTGDETLIPASGNATILTDIRRMDEMPGSGEIPSHLYPCLQYTFQRSCSNGLAQKQS</sequence>
<protein>
    <submittedName>
        <fullName evidence="1">Uncharacterized protein</fullName>
    </submittedName>
</protein>
<keyword evidence="2" id="KW-1185">Reference proteome</keyword>
<comment type="caution">
    <text evidence="1">The sequence shown here is derived from an EMBL/GenBank/DDBJ whole genome shotgun (WGS) entry which is preliminary data.</text>
</comment>
<reference evidence="1 2" key="1">
    <citation type="submission" date="2019-05" db="EMBL/GenBank/DDBJ databases">
        <title>Another draft genome of Portunus trituberculatus and its Hox gene families provides insights of decapod evolution.</title>
        <authorList>
            <person name="Jeong J.-H."/>
            <person name="Song I."/>
            <person name="Kim S."/>
            <person name="Choi T."/>
            <person name="Kim D."/>
            <person name="Ryu S."/>
            <person name="Kim W."/>
        </authorList>
    </citation>
    <scope>NUCLEOTIDE SEQUENCE [LARGE SCALE GENOMIC DNA]</scope>
    <source>
        <tissue evidence="1">Muscle</tissue>
    </source>
</reference>
<name>A0A5B7DGJ3_PORTR</name>
<dbReference type="Proteomes" id="UP000324222">
    <property type="component" value="Unassembled WGS sequence"/>
</dbReference>
<organism evidence="1 2">
    <name type="scientific">Portunus trituberculatus</name>
    <name type="common">Swimming crab</name>
    <name type="synonym">Neptunus trituberculatus</name>
    <dbReference type="NCBI Taxonomy" id="210409"/>
    <lineage>
        <taxon>Eukaryota</taxon>
        <taxon>Metazoa</taxon>
        <taxon>Ecdysozoa</taxon>
        <taxon>Arthropoda</taxon>
        <taxon>Crustacea</taxon>
        <taxon>Multicrustacea</taxon>
        <taxon>Malacostraca</taxon>
        <taxon>Eumalacostraca</taxon>
        <taxon>Eucarida</taxon>
        <taxon>Decapoda</taxon>
        <taxon>Pleocyemata</taxon>
        <taxon>Brachyura</taxon>
        <taxon>Eubrachyura</taxon>
        <taxon>Portunoidea</taxon>
        <taxon>Portunidae</taxon>
        <taxon>Portuninae</taxon>
        <taxon>Portunus</taxon>
    </lineage>
</organism>
<dbReference type="AlphaFoldDB" id="A0A5B7DGJ3"/>
<dbReference type="EMBL" id="VSRR010000888">
    <property type="protein sequence ID" value="MPC20591.1"/>
    <property type="molecule type" value="Genomic_DNA"/>
</dbReference>
<gene>
    <name evidence="1" type="ORF">E2C01_013544</name>
</gene>
<evidence type="ECO:0000313" key="2">
    <source>
        <dbReference type="Proteomes" id="UP000324222"/>
    </source>
</evidence>
<accession>A0A5B7DGJ3</accession>
<evidence type="ECO:0000313" key="1">
    <source>
        <dbReference type="EMBL" id="MPC20591.1"/>
    </source>
</evidence>
<proteinExistence type="predicted"/>